<evidence type="ECO:0000313" key="2">
    <source>
        <dbReference type="Proteomes" id="UP000230167"/>
    </source>
</evidence>
<name>A0A2J0U706_STEMA</name>
<evidence type="ECO:0000313" key="1">
    <source>
        <dbReference type="EMBL" id="PJL24753.1"/>
    </source>
</evidence>
<sequence>MSVFIAGRSIPQANLLSQSCRRVLQFIDGGEHWLRWAIESHEHRYTFSDEGTMLDGVQQGLHGSRMAWLPRTGLQIGPVKLLSLGTNDLDVLRHLEFGDETRLSHSEAQGVLARHRLLTNSELGACRPFLASIGAADAPLLQQLDFRESLALHQLAGEVGMSTAAGDDLADAARFALLHARRPIEFADYFRFYQRVRAGGGSSEQRLNRATRALQQLLPMLFGFLDGPQLPQLPSPEQVREAIAASLAANRQIGYARISLAAQQMALGFDNEPDLLLDDHSLREAVQRQLRDAQDFLNEHPVSRGQLGQDGASVQFAIDGSRAQALIQVEDNVITLQDYRRSRRYLGDEAQVGYQADAV</sequence>
<comment type="caution">
    <text evidence="1">The sequence shown here is derived from an EMBL/GenBank/DDBJ whole genome shotgun (WGS) entry which is preliminary data.</text>
</comment>
<dbReference type="OrthoDB" id="7188532at2"/>
<dbReference type="AlphaFoldDB" id="A0A2J0U706"/>
<dbReference type="Proteomes" id="UP000230167">
    <property type="component" value="Unassembled WGS sequence"/>
</dbReference>
<protein>
    <submittedName>
        <fullName evidence="1">Uncharacterized protein</fullName>
    </submittedName>
</protein>
<dbReference type="RefSeq" id="WP_100442084.1">
    <property type="nucleotide sequence ID" value="NZ_CBCPIZ010000031.1"/>
</dbReference>
<accession>A0A2J0U706</accession>
<reference evidence="1 2" key="1">
    <citation type="journal article" date="2017" name="Front. Microbiol.">
        <title>Double-Face Meets the Bacterial World: The Opportunistic Pathogen Stenotrophomonas maltophilia.</title>
        <authorList>
            <person name="Lira F."/>
            <person name="Berg G."/>
            <person name="Martinez J.L."/>
        </authorList>
    </citation>
    <scope>NUCLEOTIDE SEQUENCE [LARGE SCALE GENOMIC DNA]</scope>
    <source>
        <strain evidence="1 2">EA1</strain>
    </source>
</reference>
<proteinExistence type="predicted"/>
<organism evidence="1 2">
    <name type="scientific">Stenotrophomonas maltophilia</name>
    <name type="common">Pseudomonas maltophilia</name>
    <name type="synonym">Xanthomonas maltophilia</name>
    <dbReference type="NCBI Taxonomy" id="40324"/>
    <lineage>
        <taxon>Bacteria</taxon>
        <taxon>Pseudomonadati</taxon>
        <taxon>Pseudomonadota</taxon>
        <taxon>Gammaproteobacteria</taxon>
        <taxon>Lysobacterales</taxon>
        <taxon>Lysobacteraceae</taxon>
        <taxon>Stenotrophomonas</taxon>
        <taxon>Stenotrophomonas maltophilia group</taxon>
    </lineage>
</organism>
<dbReference type="EMBL" id="NEQV01000007">
    <property type="protein sequence ID" value="PJL24753.1"/>
    <property type="molecule type" value="Genomic_DNA"/>
</dbReference>
<gene>
    <name evidence="1" type="ORF">B9Y64_19570</name>
</gene>